<protein>
    <submittedName>
        <fullName evidence="4">Peptidase</fullName>
    </submittedName>
</protein>
<dbReference type="Pfam" id="PF00326">
    <property type="entry name" value="Peptidase_S9"/>
    <property type="match status" value="1"/>
</dbReference>
<comment type="similarity">
    <text evidence="1">Belongs to the AB hydrolase superfamily.</text>
</comment>
<proteinExistence type="inferred from homology"/>
<dbReference type="Gene3D" id="3.40.50.1820">
    <property type="entry name" value="alpha/beta hydrolase"/>
    <property type="match status" value="1"/>
</dbReference>
<gene>
    <name evidence="4" type="ORF">CGZ93_06380</name>
</gene>
<name>A0A255H5Z9_9ACTN</name>
<dbReference type="PANTHER" id="PTHR22946:SF9">
    <property type="entry name" value="POLYKETIDE TRANSFERASE AF380"/>
    <property type="match status" value="1"/>
</dbReference>
<dbReference type="InterPro" id="IPR029058">
    <property type="entry name" value="AB_hydrolase_fold"/>
</dbReference>
<organism evidence="4 5">
    <name type="scientific">Enemella dayhoffiae</name>
    <dbReference type="NCBI Taxonomy" id="2016507"/>
    <lineage>
        <taxon>Bacteria</taxon>
        <taxon>Bacillati</taxon>
        <taxon>Actinomycetota</taxon>
        <taxon>Actinomycetes</taxon>
        <taxon>Propionibacteriales</taxon>
        <taxon>Propionibacteriaceae</taxon>
        <taxon>Enemella</taxon>
    </lineage>
</organism>
<feature type="domain" description="Peptidase S9 prolyl oligopeptidase catalytic" evidence="3">
    <location>
        <begin position="162"/>
        <end position="257"/>
    </location>
</feature>
<keyword evidence="5" id="KW-1185">Reference proteome</keyword>
<dbReference type="GO" id="GO:0008236">
    <property type="term" value="F:serine-type peptidase activity"/>
    <property type="evidence" value="ECO:0007669"/>
    <property type="project" value="InterPro"/>
</dbReference>
<dbReference type="InterPro" id="IPR050261">
    <property type="entry name" value="FrsA_esterase"/>
</dbReference>
<dbReference type="GO" id="GO:0006508">
    <property type="term" value="P:proteolysis"/>
    <property type="evidence" value="ECO:0007669"/>
    <property type="project" value="InterPro"/>
</dbReference>
<dbReference type="GO" id="GO:0052689">
    <property type="term" value="F:carboxylic ester hydrolase activity"/>
    <property type="evidence" value="ECO:0007669"/>
    <property type="project" value="UniProtKB-ARBA"/>
</dbReference>
<evidence type="ECO:0000313" key="4">
    <source>
        <dbReference type="EMBL" id="OYO23085.1"/>
    </source>
</evidence>
<dbReference type="SUPFAM" id="SSF53474">
    <property type="entry name" value="alpha/beta-Hydrolases"/>
    <property type="match status" value="1"/>
</dbReference>
<evidence type="ECO:0000256" key="2">
    <source>
        <dbReference type="ARBA" id="ARBA00022801"/>
    </source>
</evidence>
<evidence type="ECO:0000313" key="5">
    <source>
        <dbReference type="Proteomes" id="UP000216311"/>
    </source>
</evidence>
<dbReference type="EMBL" id="NMVQ01000008">
    <property type="protein sequence ID" value="OYO23085.1"/>
    <property type="molecule type" value="Genomic_DNA"/>
</dbReference>
<evidence type="ECO:0000256" key="1">
    <source>
        <dbReference type="ARBA" id="ARBA00008645"/>
    </source>
</evidence>
<dbReference type="InterPro" id="IPR001375">
    <property type="entry name" value="Peptidase_S9_cat"/>
</dbReference>
<accession>A0A255H5Z9</accession>
<keyword evidence="2" id="KW-0378">Hydrolase</keyword>
<dbReference type="Proteomes" id="UP000216311">
    <property type="component" value="Unassembled WGS sequence"/>
</dbReference>
<reference evidence="4 5" key="1">
    <citation type="submission" date="2017-07" db="EMBL/GenBank/DDBJ databases">
        <title>Draft whole genome sequences of clinical Proprionibacteriaceae strains.</title>
        <authorList>
            <person name="Bernier A.-M."/>
            <person name="Bernard K."/>
            <person name="Domingo M.-C."/>
        </authorList>
    </citation>
    <scope>NUCLEOTIDE SEQUENCE [LARGE SCALE GENOMIC DNA]</scope>
    <source>
        <strain evidence="4 5">NML 130396</strain>
    </source>
</reference>
<comment type="caution">
    <text evidence="4">The sequence shown here is derived from an EMBL/GenBank/DDBJ whole genome shotgun (WGS) entry which is preliminary data.</text>
</comment>
<evidence type="ECO:0000259" key="3">
    <source>
        <dbReference type="Pfam" id="PF00326"/>
    </source>
</evidence>
<dbReference type="AlphaFoldDB" id="A0A255H5Z9"/>
<sequence>MLALALMVLFAPVQDATKVTEVGAGGLGSEPMGEPADRPTVRAMVLGKVRRAPVRKSPPLIRPAVKVPQPKTSLAQTRAALRTQLIADFNTPGPPPEPPAGVFERITYPSQVGDLSAYLTPLPDRGKHPAVIWLGGGDTNTIGDVWSDQPADKDMTGAAFRRAGVTMMVPSLRGANGNPGRKEMNLGEVDDVLAAADFLAAQPTIDPKRIYLVGYSTGGGLALLTSESTDRFRAVFCFGPVWDVRDYRERQPYDQADQTENRPRSPGYWLEDVRSPIWVIEGGDANTAPTIRRMRKATKNPMVYALIVAGRNHFSQLDPVNRHIASDILLDPGTGVYRGSLPELPRG</sequence>
<dbReference type="PANTHER" id="PTHR22946">
    <property type="entry name" value="DIENELACTONE HYDROLASE DOMAIN-CONTAINING PROTEIN-RELATED"/>
    <property type="match status" value="1"/>
</dbReference>